<keyword evidence="3" id="KW-1185">Reference proteome</keyword>
<feature type="region of interest" description="Disordered" evidence="1">
    <location>
        <begin position="82"/>
        <end position="105"/>
    </location>
</feature>
<dbReference type="EMBL" id="CP058910">
    <property type="protein sequence ID" value="QLH77985.1"/>
    <property type="molecule type" value="Genomic_DNA"/>
</dbReference>
<evidence type="ECO:0000256" key="1">
    <source>
        <dbReference type="SAM" id="MobiDB-lite"/>
    </source>
</evidence>
<feature type="compositionally biased region" description="Polar residues" evidence="1">
    <location>
        <begin position="82"/>
        <end position="91"/>
    </location>
</feature>
<dbReference type="RefSeq" id="WP_179907907.1">
    <property type="nucleotide sequence ID" value="NZ_CP058910.1"/>
</dbReference>
<dbReference type="AlphaFoldDB" id="A0A7D5P5B5"/>
<accession>A0A7D5P5B5</accession>
<dbReference type="KEGG" id="hrr:HZS55_12045"/>
<name>A0A7D5P5B5_9EURY</name>
<feature type="region of interest" description="Disordered" evidence="1">
    <location>
        <begin position="133"/>
        <end position="170"/>
    </location>
</feature>
<dbReference type="GeneID" id="56078606"/>
<feature type="compositionally biased region" description="Low complexity" evidence="1">
    <location>
        <begin position="137"/>
        <end position="154"/>
    </location>
</feature>
<protein>
    <submittedName>
        <fullName evidence="2">Type IV pilin N-terminal domain-containing protein</fullName>
    </submittedName>
</protein>
<dbReference type="Proteomes" id="UP000509667">
    <property type="component" value="Chromosome"/>
</dbReference>
<organism evidence="2 3">
    <name type="scientific">Halosimplex rubrum</name>
    <dbReference type="NCBI Taxonomy" id="869889"/>
    <lineage>
        <taxon>Archaea</taxon>
        <taxon>Methanobacteriati</taxon>
        <taxon>Methanobacteriota</taxon>
        <taxon>Stenosarchaea group</taxon>
        <taxon>Halobacteria</taxon>
        <taxon>Halobacteriales</taxon>
        <taxon>Haloarculaceae</taxon>
        <taxon>Halosimplex</taxon>
    </lineage>
</organism>
<feature type="region of interest" description="Disordered" evidence="1">
    <location>
        <begin position="185"/>
        <end position="206"/>
    </location>
</feature>
<reference evidence="2 3" key="1">
    <citation type="submission" date="2020-07" db="EMBL/GenBank/DDBJ databases">
        <title>Halosimplex pelagicum sp. nov. and Halosimplex rubrum sp. nov., isolated from salted brown alga Laminaria, and emended description of the genus Halosimplex.</title>
        <authorList>
            <person name="Cui H."/>
        </authorList>
    </citation>
    <scope>NUCLEOTIDE SEQUENCE [LARGE SCALE GENOMIC DNA]</scope>
    <source>
        <strain evidence="2 3">R27</strain>
    </source>
</reference>
<proteinExistence type="predicted"/>
<gene>
    <name evidence="2" type="ORF">HZS55_12045</name>
</gene>
<sequence length="373" mass="39794">MTADGFGRRRFVGTGIVGFATGLGGCADLFGGPETARSARFEFEYDSANGSLTATHAGGDGIPASDLVIETVDGTRATWSELGSTSETADQSVEEGSAAEVGPATVNWERSVGPAVTIRVLYVPSEESVTTLETFVPPTSTPTATSTPSTTGTPTPTPAPAPSEPATATASAPLWESDFEDGTLDDFSVTQFPSGDDDTESYHVVSDPSRGEYAVKHRTESRYLEPVQAVSLEPPLTLTVDLYVSGMSGLDVFLQYDPETDRGYEIKARSNFKGEFVEVSRHHDKFSSADSSKPVVQRNSDGAFERGSWQPLRVTWDADGRITATVDSTGEQAIITDTELSGFTFRLVGYHYSGWAAFDNLLITPGVLDGPRQ</sequence>
<evidence type="ECO:0000313" key="2">
    <source>
        <dbReference type="EMBL" id="QLH77985.1"/>
    </source>
</evidence>
<evidence type="ECO:0000313" key="3">
    <source>
        <dbReference type="Proteomes" id="UP000509667"/>
    </source>
</evidence>